<dbReference type="PROSITE" id="PS00383">
    <property type="entry name" value="TYR_PHOSPHATASE_1"/>
    <property type="match status" value="1"/>
</dbReference>
<feature type="domain" description="Tyrosine specific protein phosphatases" evidence="3">
    <location>
        <begin position="553"/>
        <end position="637"/>
    </location>
</feature>
<dbReference type="InterPro" id="IPR036865">
    <property type="entry name" value="CRAL-TRIO_dom_sf"/>
</dbReference>
<dbReference type="PANTHER" id="PTHR19134">
    <property type="entry name" value="RECEPTOR-TYPE TYROSINE-PROTEIN PHOSPHATASE"/>
    <property type="match status" value="1"/>
</dbReference>
<dbReference type="EMBL" id="CP111014">
    <property type="protein sequence ID" value="WAR00677.1"/>
    <property type="molecule type" value="Genomic_DNA"/>
</dbReference>
<feature type="domain" description="CRAL-TRIO" evidence="4">
    <location>
        <begin position="62"/>
        <end position="204"/>
    </location>
</feature>
<name>A0ABY7DV09_MYAAR</name>
<dbReference type="PROSITE" id="PS50056">
    <property type="entry name" value="TYR_PHOSPHATASE_2"/>
    <property type="match status" value="1"/>
</dbReference>
<evidence type="ECO:0000313" key="5">
    <source>
        <dbReference type="EMBL" id="WAR00677.1"/>
    </source>
</evidence>
<dbReference type="PANTHER" id="PTHR19134:SF534">
    <property type="entry name" value="LD27988P"/>
    <property type="match status" value="1"/>
</dbReference>
<evidence type="ECO:0000256" key="1">
    <source>
        <dbReference type="SAM" id="MobiDB-lite"/>
    </source>
</evidence>
<accession>A0ABY7DV09</accession>
<organism evidence="5 6">
    <name type="scientific">Mya arenaria</name>
    <name type="common">Soft-shell clam</name>
    <dbReference type="NCBI Taxonomy" id="6604"/>
    <lineage>
        <taxon>Eukaryota</taxon>
        <taxon>Metazoa</taxon>
        <taxon>Spiralia</taxon>
        <taxon>Lophotrochozoa</taxon>
        <taxon>Mollusca</taxon>
        <taxon>Bivalvia</taxon>
        <taxon>Autobranchia</taxon>
        <taxon>Heteroconchia</taxon>
        <taxon>Euheterodonta</taxon>
        <taxon>Imparidentia</taxon>
        <taxon>Neoheterodontei</taxon>
        <taxon>Myida</taxon>
        <taxon>Myoidea</taxon>
        <taxon>Myidae</taxon>
        <taxon>Mya</taxon>
    </lineage>
</organism>
<protein>
    <submittedName>
        <fullName evidence="5">PTN9-like protein</fullName>
    </submittedName>
</protein>
<dbReference type="SMART" id="SM00194">
    <property type="entry name" value="PTPc"/>
    <property type="match status" value="1"/>
</dbReference>
<evidence type="ECO:0000313" key="6">
    <source>
        <dbReference type="Proteomes" id="UP001164746"/>
    </source>
</evidence>
<dbReference type="Pfam" id="PF00650">
    <property type="entry name" value="CRAL_TRIO"/>
    <property type="match status" value="1"/>
</dbReference>
<evidence type="ECO:0000259" key="2">
    <source>
        <dbReference type="PROSITE" id="PS50055"/>
    </source>
</evidence>
<dbReference type="InterPro" id="IPR000242">
    <property type="entry name" value="PTP_cat"/>
</dbReference>
<keyword evidence="6" id="KW-1185">Reference proteome</keyword>
<evidence type="ECO:0000259" key="4">
    <source>
        <dbReference type="PROSITE" id="PS50191"/>
    </source>
</evidence>
<gene>
    <name evidence="5" type="ORF">MAR_025049</name>
</gene>
<dbReference type="Pfam" id="PF00102">
    <property type="entry name" value="Y_phosphatase"/>
    <property type="match status" value="1"/>
</dbReference>
<proteinExistence type="predicted"/>
<dbReference type="InterPro" id="IPR000387">
    <property type="entry name" value="Tyr_Pase_dom"/>
</dbReference>
<dbReference type="Gene3D" id="3.90.190.10">
    <property type="entry name" value="Protein tyrosine phosphatase superfamily"/>
    <property type="match status" value="1"/>
</dbReference>
<dbReference type="CDD" id="cd00170">
    <property type="entry name" value="SEC14"/>
    <property type="match status" value="1"/>
</dbReference>
<dbReference type="SMART" id="SM00516">
    <property type="entry name" value="SEC14"/>
    <property type="match status" value="1"/>
</dbReference>
<dbReference type="SUPFAM" id="SSF52087">
    <property type="entry name" value="CRAL/TRIO domain"/>
    <property type="match status" value="1"/>
</dbReference>
<dbReference type="InterPro" id="IPR036273">
    <property type="entry name" value="CRAL/TRIO_N_dom_sf"/>
</dbReference>
<sequence length="669" mass="76103">MESSQFKSEEEKQIITFLQKVNTYREHESKPPIPRNTAVKFLMARKFDFHRAVDLYHSHESGRDSHGAGIALFTARLHFPPDTTHQSVLKALIYILDAALESEETQRYGLVFVYDMSGSKYSNFDYDLSIKILNMLKGAYPARLKKVLIVTAPLWFKAPFKILRLFVREKLRDRVFTVTQSQLLEHIPLDSLPQKFGGNLAVNNSLWLQVCAAIHQSCDPGIIDSYFVSRKRHSTFSGLDSSESDFVHVEGIPDSDDSKESVSEKQTNEEHEKDELIDMNGVEKEVNFEKDDNRGNIKRRREFDNQNAVNSIRKSGDLNDPHSIGQNSSPGTPPPEPCKKRLMPDSSSESIHGPEDGGMTVEALAQHIRSLGKKGLHEEYAEIRREPPAGTFNISKAKHNLPKNRYSDVLCLDHSRFGLPLNDKDPSADYINANYVDGYMQKNAYISTQGPFVKTFGDFWRMVWLSHCVTVVMTTRTQEKGRVKCGQYWPAEEEGEVQCDEFVVTNTGTEQNREYSITALRVQNRQTGEMRNIKHLQFTSWPDYGIPPASGFLEFLLRVRACQADSLKFVEPGWSGHPNGPPIVVHCSAGIGRTGTFINTDISLHRLEHIHTVNIRETVRRIRSQRAFSIQMPDQYVFCHLAIIDYARKHGLLKDADWSSMDSDSDGFE</sequence>
<dbReference type="SMART" id="SM01100">
    <property type="entry name" value="CRAL_TRIO_N"/>
    <property type="match status" value="1"/>
</dbReference>
<evidence type="ECO:0000259" key="3">
    <source>
        <dbReference type="PROSITE" id="PS50056"/>
    </source>
</evidence>
<dbReference type="PROSITE" id="PS50191">
    <property type="entry name" value="CRAL_TRIO"/>
    <property type="match status" value="1"/>
</dbReference>
<dbReference type="SMART" id="SM00404">
    <property type="entry name" value="PTPc_motif"/>
    <property type="match status" value="1"/>
</dbReference>
<dbReference type="InterPro" id="IPR029021">
    <property type="entry name" value="Prot-tyrosine_phosphatase-like"/>
</dbReference>
<reference evidence="5" key="1">
    <citation type="submission" date="2022-11" db="EMBL/GenBank/DDBJ databases">
        <title>Centuries of genome instability and evolution in soft-shell clam transmissible cancer (bioRxiv).</title>
        <authorList>
            <person name="Hart S.F.M."/>
            <person name="Yonemitsu M.A."/>
            <person name="Giersch R.M."/>
            <person name="Beal B.F."/>
            <person name="Arriagada G."/>
            <person name="Davis B.W."/>
            <person name="Ostrander E.A."/>
            <person name="Goff S.P."/>
            <person name="Metzger M.J."/>
        </authorList>
    </citation>
    <scope>NUCLEOTIDE SEQUENCE</scope>
    <source>
        <strain evidence="5">MELC-2E11</strain>
        <tissue evidence="5">Siphon/mantle</tissue>
    </source>
</reference>
<feature type="region of interest" description="Disordered" evidence="1">
    <location>
        <begin position="247"/>
        <end position="357"/>
    </location>
</feature>
<feature type="domain" description="Tyrosine-protein phosphatase" evidence="2">
    <location>
        <begin position="376"/>
        <end position="646"/>
    </location>
</feature>
<dbReference type="InterPro" id="IPR001251">
    <property type="entry name" value="CRAL-TRIO_dom"/>
</dbReference>
<dbReference type="Gene3D" id="3.40.525.10">
    <property type="entry name" value="CRAL-TRIO lipid binding domain"/>
    <property type="match status" value="1"/>
</dbReference>
<feature type="compositionally biased region" description="Basic and acidic residues" evidence="1">
    <location>
        <begin position="256"/>
        <end position="295"/>
    </location>
</feature>
<dbReference type="InterPro" id="IPR003595">
    <property type="entry name" value="Tyr_Pase_cat"/>
</dbReference>
<dbReference type="SUPFAM" id="SSF46938">
    <property type="entry name" value="CRAL/TRIO N-terminal domain"/>
    <property type="match status" value="1"/>
</dbReference>
<dbReference type="InterPro" id="IPR050348">
    <property type="entry name" value="Protein-Tyr_Phosphatase"/>
</dbReference>
<dbReference type="PROSITE" id="PS50055">
    <property type="entry name" value="TYR_PHOSPHATASE_PTP"/>
    <property type="match status" value="1"/>
</dbReference>
<dbReference type="InterPro" id="IPR016130">
    <property type="entry name" value="Tyr_Pase_AS"/>
</dbReference>
<dbReference type="Proteomes" id="UP001164746">
    <property type="component" value="Chromosome 3"/>
</dbReference>
<dbReference type="SUPFAM" id="SSF52799">
    <property type="entry name" value="(Phosphotyrosine protein) phosphatases II"/>
    <property type="match status" value="1"/>
</dbReference>
<dbReference type="PRINTS" id="PR00700">
    <property type="entry name" value="PRTYPHPHTASE"/>
</dbReference>
<dbReference type="InterPro" id="IPR011074">
    <property type="entry name" value="CRAL/TRIO_N_dom"/>
</dbReference>